<dbReference type="GO" id="GO:0016020">
    <property type="term" value="C:membrane"/>
    <property type="evidence" value="ECO:0007669"/>
    <property type="project" value="UniProtKB-SubCell"/>
</dbReference>
<dbReference type="Proteomes" id="UP001497482">
    <property type="component" value="Chromosome 10"/>
</dbReference>
<feature type="transmembrane region" description="Helical" evidence="6">
    <location>
        <begin position="83"/>
        <end position="103"/>
    </location>
</feature>
<feature type="transmembrane region" description="Helical" evidence="6">
    <location>
        <begin position="171"/>
        <end position="191"/>
    </location>
</feature>
<evidence type="ECO:0000313" key="8">
    <source>
        <dbReference type="Proteomes" id="UP001497482"/>
    </source>
</evidence>
<keyword evidence="8" id="KW-1185">Reference proteome</keyword>
<comment type="similarity">
    <text evidence="2">Belongs to the L6 tetraspanin family.</text>
</comment>
<dbReference type="AlphaFoldDB" id="A0AAV2J343"/>
<keyword evidence="4 6" id="KW-1133">Transmembrane helix</keyword>
<name>A0AAV2J343_KNICA</name>
<comment type="subcellular location">
    <subcellularLocation>
        <location evidence="1">Membrane</location>
        <topology evidence="1">Multi-pass membrane protein</topology>
    </subcellularLocation>
</comment>
<feature type="transmembrane region" description="Helical" evidence="6">
    <location>
        <begin position="53"/>
        <end position="71"/>
    </location>
</feature>
<dbReference type="EMBL" id="OZ035832">
    <property type="protein sequence ID" value="CAL1571293.1"/>
    <property type="molecule type" value="Genomic_DNA"/>
</dbReference>
<accession>A0AAV2J343</accession>
<keyword evidence="5 6" id="KW-0472">Membrane</keyword>
<evidence type="ECO:0000313" key="7">
    <source>
        <dbReference type="EMBL" id="CAL1571293.1"/>
    </source>
</evidence>
<evidence type="ECO:0000256" key="4">
    <source>
        <dbReference type="ARBA" id="ARBA00022989"/>
    </source>
</evidence>
<reference evidence="7 8" key="1">
    <citation type="submission" date="2024-04" db="EMBL/GenBank/DDBJ databases">
        <authorList>
            <person name="Waldvogel A.-M."/>
            <person name="Schoenle A."/>
        </authorList>
    </citation>
    <scope>NUCLEOTIDE SEQUENCE [LARGE SCALE GENOMIC DNA]</scope>
</reference>
<evidence type="ECO:0000256" key="3">
    <source>
        <dbReference type="ARBA" id="ARBA00022692"/>
    </source>
</evidence>
<organism evidence="7 8">
    <name type="scientific">Knipowitschia caucasica</name>
    <name type="common">Caucasian dwarf goby</name>
    <name type="synonym">Pomatoschistus caucasicus</name>
    <dbReference type="NCBI Taxonomy" id="637954"/>
    <lineage>
        <taxon>Eukaryota</taxon>
        <taxon>Metazoa</taxon>
        <taxon>Chordata</taxon>
        <taxon>Craniata</taxon>
        <taxon>Vertebrata</taxon>
        <taxon>Euteleostomi</taxon>
        <taxon>Actinopterygii</taxon>
        <taxon>Neopterygii</taxon>
        <taxon>Teleostei</taxon>
        <taxon>Neoteleostei</taxon>
        <taxon>Acanthomorphata</taxon>
        <taxon>Gobiaria</taxon>
        <taxon>Gobiiformes</taxon>
        <taxon>Gobioidei</taxon>
        <taxon>Gobiidae</taxon>
        <taxon>Gobiinae</taxon>
        <taxon>Knipowitschia</taxon>
    </lineage>
</organism>
<proteinExistence type="inferred from homology"/>
<feature type="transmembrane region" description="Helical" evidence="6">
    <location>
        <begin position="12"/>
        <end position="33"/>
    </location>
</feature>
<keyword evidence="3 6" id="KW-0812">Transmembrane</keyword>
<evidence type="ECO:0000256" key="5">
    <source>
        <dbReference type="ARBA" id="ARBA00023136"/>
    </source>
</evidence>
<dbReference type="Pfam" id="PF05805">
    <property type="entry name" value="L6_membrane"/>
    <property type="match status" value="1"/>
</dbReference>
<evidence type="ECO:0000256" key="1">
    <source>
        <dbReference type="ARBA" id="ARBA00004141"/>
    </source>
</evidence>
<dbReference type="PANTHER" id="PTHR14198">
    <property type="entry name" value="TRANSMEMBRANE 4 L6 FAMILY MEMBER 1-RELATED"/>
    <property type="match status" value="1"/>
</dbReference>
<sequence>MCVSRCLRCVGVALVALTIVSFLSNLFLLFPHMETRFLLEGHVTREALWCTGLWGSGLTVLLGARSFLVSSHTSGCCAFRSKMVSLVLVSLVCCVVAGFSSLVSLTGLVQGPMCLYNSTSRGPTWGVPLKPTADRDPGYLWNSSLWSSVCMEPQDVVQWNLVWFGLQSGSGLVQTLLCAINLLNAMMGLVLGPNQVGRTKA</sequence>
<evidence type="ECO:0000256" key="2">
    <source>
        <dbReference type="ARBA" id="ARBA00006193"/>
    </source>
</evidence>
<dbReference type="InterPro" id="IPR008661">
    <property type="entry name" value="L6_membrane"/>
</dbReference>
<gene>
    <name evidence="7" type="ORF">KC01_LOCUS3424</name>
</gene>
<evidence type="ECO:0000256" key="6">
    <source>
        <dbReference type="SAM" id="Phobius"/>
    </source>
</evidence>
<dbReference type="PANTHER" id="PTHR14198:SF22">
    <property type="entry name" value="TRANSMEMBRANE 4 L6 FAMILY MEMBER 19"/>
    <property type="match status" value="1"/>
</dbReference>
<protein>
    <submittedName>
        <fullName evidence="7">Uncharacterized protein</fullName>
    </submittedName>
</protein>